<dbReference type="AlphaFoldDB" id="A0A8J3V5B0"/>
<evidence type="ECO:0000256" key="2">
    <source>
        <dbReference type="ARBA" id="ARBA00023002"/>
    </source>
</evidence>
<dbReference type="InterPro" id="IPR027477">
    <property type="entry name" value="Succ_DH/fumarate_Rdtase_cat_sf"/>
</dbReference>
<protein>
    <recommendedName>
        <fullName evidence="3">FAD-dependent oxidoreductase 2 FAD-binding domain-containing protein</fullName>
    </recommendedName>
</protein>
<dbReference type="InterPro" id="IPR003953">
    <property type="entry name" value="FAD-dep_OxRdtase_2_FAD-bd"/>
</dbReference>
<gene>
    <name evidence="4" type="ORF">Psi02_67040</name>
</gene>
<sequence>MLAGCHIRDAELVQFHPSGLIAPENAAGTLASKALRGEGGILPVIGWQRLPAGAGPATSRPGRRALQNFSLELSHAGGLSCLNWRPAAIKCPGGQEGSS</sequence>
<evidence type="ECO:0000259" key="3">
    <source>
        <dbReference type="Pfam" id="PF00890"/>
    </source>
</evidence>
<dbReference type="InterPro" id="IPR036188">
    <property type="entry name" value="FAD/NAD-bd_sf"/>
</dbReference>
<feature type="domain" description="FAD-dependent oxidoreductase 2 FAD-binding" evidence="3">
    <location>
        <begin position="2"/>
        <end position="42"/>
    </location>
</feature>
<proteinExistence type="predicted"/>
<reference evidence="4" key="1">
    <citation type="submission" date="2021-01" db="EMBL/GenBank/DDBJ databases">
        <title>Whole genome shotgun sequence of Planotetraspora silvatica NBRC 100141.</title>
        <authorList>
            <person name="Komaki H."/>
            <person name="Tamura T."/>
        </authorList>
    </citation>
    <scope>NUCLEOTIDE SEQUENCE</scope>
    <source>
        <strain evidence="4">NBRC 100141</strain>
    </source>
</reference>
<evidence type="ECO:0000256" key="1">
    <source>
        <dbReference type="ARBA" id="ARBA00022630"/>
    </source>
</evidence>
<dbReference type="GO" id="GO:0033765">
    <property type="term" value="F:steroid dehydrogenase activity, acting on the CH-CH group of donors"/>
    <property type="evidence" value="ECO:0007669"/>
    <property type="project" value="UniProtKB-ARBA"/>
</dbReference>
<keyword evidence="5" id="KW-1185">Reference proteome</keyword>
<dbReference type="EMBL" id="BOOQ01000050">
    <property type="protein sequence ID" value="GII50280.1"/>
    <property type="molecule type" value="Genomic_DNA"/>
</dbReference>
<evidence type="ECO:0000313" key="4">
    <source>
        <dbReference type="EMBL" id="GII50280.1"/>
    </source>
</evidence>
<keyword evidence="2" id="KW-0560">Oxidoreductase</keyword>
<keyword evidence="1" id="KW-0285">Flavoprotein</keyword>
<name>A0A8J3V5B0_9ACTN</name>
<accession>A0A8J3V5B0</accession>
<dbReference type="SUPFAM" id="SSF56425">
    <property type="entry name" value="Succinate dehydrogenase/fumarate reductase flavoprotein, catalytic domain"/>
    <property type="match status" value="1"/>
</dbReference>
<dbReference type="RefSeq" id="WP_203979770.1">
    <property type="nucleotide sequence ID" value="NZ_BAAAKY010000014.1"/>
</dbReference>
<organism evidence="4 5">
    <name type="scientific">Planotetraspora silvatica</name>
    <dbReference type="NCBI Taxonomy" id="234614"/>
    <lineage>
        <taxon>Bacteria</taxon>
        <taxon>Bacillati</taxon>
        <taxon>Actinomycetota</taxon>
        <taxon>Actinomycetes</taxon>
        <taxon>Streptosporangiales</taxon>
        <taxon>Streptosporangiaceae</taxon>
        <taxon>Planotetraspora</taxon>
    </lineage>
</organism>
<comment type="caution">
    <text evidence="4">The sequence shown here is derived from an EMBL/GenBank/DDBJ whole genome shotgun (WGS) entry which is preliminary data.</text>
</comment>
<dbReference type="Pfam" id="PF00890">
    <property type="entry name" value="FAD_binding_2"/>
    <property type="match status" value="1"/>
</dbReference>
<dbReference type="Gene3D" id="3.50.50.60">
    <property type="entry name" value="FAD/NAD(P)-binding domain"/>
    <property type="match status" value="1"/>
</dbReference>
<dbReference type="Gene3D" id="3.90.700.10">
    <property type="entry name" value="Succinate dehydrogenase/fumarate reductase flavoprotein, catalytic domain"/>
    <property type="match status" value="1"/>
</dbReference>
<evidence type="ECO:0000313" key="5">
    <source>
        <dbReference type="Proteomes" id="UP000644610"/>
    </source>
</evidence>
<dbReference type="Proteomes" id="UP000644610">
    <property type="component" value="Unassembled WGS sequence"/>
</dbReference>